<evidence type="ECO:0000256" key="3">
    <source>
        <dbReference type="ARBA" id="ARBA00023002"/>
    </source>
</evidence>
<keyword evidence="2" id="KW-0521">NADP</keyword>
<dbReference type="EC" id="1.2.1.16" evidence="5"/>
<dbReference type="InterPro" id="IPR047110">
    <property type="entry name" value="GABD/Sad-like"/>
</dbReference>
<dbReference type="InterPro" id="IPR016161">
    <property type="entry name" value="Ald_DH/histidinol_DH"/>
</dbReference>
<organism evidence="5 6">
    <name type="scientific">Donghicola eburneus</name>
    <dbReference type="NCBI Taxonomy" id="393278"/>
    <lineage>
        <taxon>Bacteria</taxon>
        <taxon>Pseudomonadati</taxon>
        <taxon>Pseudomonadota</taxon>
        <taxon>Alphaproteobacteria</taxon>
        <taxon>Rhodobacterales</taxon>
        <taxon>Roseobacteraceae</taxon>
        <taxon>Donghicola</taxon>
    </lineage>
</organism>
<keyword evidence="6" id="KW-1185">Reference proteome</keyword>
<keyword evidence="3 5" id="KW-0560">Oxidoreductase</keyword>
<evidence type="ECO:0000313" key="5">
    <source>
        <dbReference type="EMBL" id="SCM66645.1"/>
    </source>
</evidence>
<name>A0A1M4MY32_9RHOB</name>
<dbReference type="AlphaFoldDB" id="A0A1M4MY32"/>
<dbReference type="Gene3D" id="3.40.605.10">
    <property type="entry name" value="Aldehyde Dehydrogenase, Chain A, domain 1"/>
    <property type="match status" value="1"/>
</dbReference>
<accession>A0A1M4MY32</accession>
<dbReference type="InterPro" id="IPR016163">
    <property type="entry name" value="Ald_DH_C"/>
</dbReference>
<dbReference type="EMBL" id="FMJB01000033">
    <property type="protein sequence ID" value="SCM66645.1"/>
    <property type="molecule type" value="Genomic_DNA"/>
</dbReference>
<dbReference type="FunFam" id="3.40.605.10:FF:000012">
    <property type="entry name" value="NAD-dependent succinate-semialdehyde dehydrogenase"/>
    <property type="match status" value="1"/>
</dbReference>
<proteinExistence type="inferred from homology"/>
<dbReference type="PANTHER" id="PTHR43217:SF1">
    <property type="entry name" value="SUCCINATE SEMIALDEHYDE DEHYDROGENASE [NAD(P)+] SAD"/>
    <property type="match status" value="1"/>
</dbReference>
<dbReference type="CDD" id="cd07100">
    <property type="entry name" value="ALDH_SSADH1_GabD1"/>
    <property type="match status" value="1"/>
</dbReference>
<evidence type="ECO:0000313" key="6">
    <source>
        <dbReference type="Proteomes" id="UP000184085"/>
    </source>
</evidence>
<reference evidence="6" key="1">
    <citation type="submission" date="2016-09" db="EMBL/GenBank/DDBJ databases">
        <authorList>
            <person name="Wibberg D."/>
        </authorList>
    </citation>
    <scope>NUCLEOTIDE SEQUENCE [LARGE SCALE GENOMIC DNA]</scope>
</reference>
<dbReference type="Proteomes" id="UP000184085">
    <property type="component" value="Unassembled WGS sequence"/>
</dbReference>
<gene>
    <name evidence="5" type="primary">sad</name>
    <name evidence="5" type="ORF">KARMA_0824</name>
</gene>
<dbReference type="SUPFAM" id="SSF53720">
    <property type="entry name" value="ALDH-like"/>
    <property type="match status" value="1"/>
</dbReference>
<dbReference type="InterPro" id="IPR016162">
    <property type="entry name" value="Ald_DH_N"/>
</dbReference>
<dbReference type="GO" id="GO:0004030">
    <property type="term" value="F:aldehyde dehydrogenase [NAD(P)+] activity"/>
    <property type="evidence" value="ECO:0007669"/>
    <property type="project" value="InterPro"/>
</dbReference>
<dbReference type="Pfam" id="PF00171">
    <property type="entry name" value="Aldedh"/>
    <property type="match status" value="1"/>
</dbReference>
<dbReference type="InterPro" id="IPR044148">
    <property type="entry name" value="ALDH_GabD1-like"/>
</dbReference>
<dbReference type="Gene3D" id="3.40.309.10">
    <property type="entry name" value="Aldehyde Dehydrogenase, Chain A, domain 2"/>
    <property type="match status" value="1"/>
</dbReference>
<evidence type="ECO:0000259" key="4">
    <source>
        <dbReference type="Pfam" id="PF00171"/>
    </source>
</evidence>
<dbReference type="RefSeq" id="WP_072704473.1">
    <property type="nucleotide sequence ID" value="NZ_FMJB01000033.1"/>
</dbReference>
<comment type="similarity">
    <text evidence="1">Belongs to the aldehyde dehydrogenase family.</text>
</comment>
<evidence type="ECO:0000256" key="1">
    <source>
        <dbReference type="ARBA" id="ARBA00009986"/>
    </source>
</evidence>
<dbReference type="FunFam" id="3.40.309.10:FF:000009">
    <property type="entry name" value="Aldehyde dehydrogenase A"/>
    <property type="match status" value="1"/>
</dbReference>
<evidence type="ECO:0000256" key="2">
    <source>
        <dbReference type="ARBA" id="ARBA00022857"/>
    </source>
</evidence>
<protein>
    <submittedName>
        <fullName evidence="5">Succinate semialdehyde dehydrogenase [NAD(P)+] Sad</fullName>
        <ecNumber evidence="5">1.2.1.16</ecNumber>
    </submittedName>
</protein>
<dbReference type="PANTHER" id="PTHR43217">
    <property type="entry name" value="SUCCINATE SEMIALDEHYDE DEHYDROGENASE [NAD(P)+] SAD"/>
    <property type="match status" value="1"/>
</dbReference>
<dbReference type="GO" id="GO:0004777">
    <property type="term" value="F:succinate-semialdehyde dehydrogenase (NAD+) activity"/>
    <property type="evidence" value="ECO:0007669"/>
    <property type="project" value="TreeGrafter"/>
</dbReference>
<sequence length="465" mass="51037">MKDSHRPDRAMTTTNPATEEVLDTYPLMSDDEMISALEACHAAFEEWRLKSHKDRGEVMKAIGAKLRDRKEEFAKLMTQEMGKRLLDSRDEIDLCAAICDWTAEAGPEVLADETRDLQDGRKGTITKAPIGVIYGIQPWNFPAYQAVRYAIANLMAGNGVLLKHAEICTGSGLMLKEVFEEAGLPKNLFTVMLIDHDQSDELIGHKLVRGVTMTGSAKSGSIIAAKAGEHLKKTVMELGSNDAYLVLEDADVELAVKTCVAGRIYNNGQTCVNAKRFIVSNKVYEDFVEGYVKAMGDVTLGDPTAEDTDLGPMARKDLRETLHDQVKKSVDKGAKIEVGGEIPERTGYYYPATVLIDVKPGQPAYDEELFGPVASVIRAKDDEDAMRIANDSRFGLGGGIFSRDEKRALELAKKHFDTGMVFINHFNLATPEMPFGGVKDSGYGREHGGFGMTEFINAKAITLPS</sequence>
<feature type="domain" description="Aldehyde dehydrogenase" evidence="4">
    <location>
        <begin position="9"/>
        <end position="461"/>
    </location>
</feature>
<dbReference type="InterPro" id="IPR015590">
    <property type="entry name" value="Aldehyde_DH_dom"/>
</dbReference>